<feature type="compositionally biased region" description="Basic and acidic residues" evidence="1">
    <location>
        <begin position="104"/>
        <end position="148"/>
    </location>
</feature>
<protein>
    <submittedName>
        <fullName evidence="2">Uncharacterized protein</fullName>
    </submittedName>
</protein>
<evidence type="ECO:0000256" key="1">
    <source>
        <dbReference type="SAM" id="MobiDB-lite"/>
    </source>
</evidence>
<sequence>MLLAAKLQEEEREQFSVDEQVRFLVEIITERKRFAAQRAEQIRNKPPTKAQLRNKMITYLKNMGSFTYNQLKNKSLEEIQKLYEREPKWINDFVPMDSKVVNDSGKKDDSSKKQAESTKKRPRAQHDEESVKKHKLEDDTKKEELRAC</sequence>
<name>A0A699RZQ4_TANCI</name>
<gene>
    <name evidence="2" type="ORF">Tci_862580</name>
</gene>
<accession>A0A699RZQ4</accession>
<feature type="region of interest" description="Disordered" evidence="1">
    <location>
        <begin position="98"/>
        <end position="148"/>
    </location>
</feature>
<proteinExistence type="predicted"/>
<dbReference type="AlphaFoldDB" id="A0A699RZQ4"/>
<comment type="caution">
    <text evidence="2">The sequence shown here is derived from an EMBL/GenBank/DDBJ whole genome shotgun (WGS) entry which is preliminary data.</text>
</comment>
<reference evidence="2" key="1">
    <citation type="journal article" date="2019" name="Sci. Rep.">
        <title>Draft genome of Tanacetum cinerariifolium, the natural source of mosquito coil.</title>
        <authorList>
            <person name="Yamashiro T."/>
            <person name="Shiraishi A."/>
            <person name="Satake H."/>
            <person name="Nakayama K."/>
        </authorList>
    </citation>
    <scope>NUCLEOTIDE SEQUENCE</scope>
</reference>
<evidence type="ECO:0000313" key="2">
    <source>
        <dbReference type="EMBL" id="GFC90610.1"/>
    </source>
</evidence>
<feature type="non-terminal residue" evidence="2">
    <location>
        <position position="148"/>
    </location>
</feature>
<dbReference type="EMBL" id="BKCJ011127274">
    <property type="protein sequence ID" value="GFC90610.1"/>
    <property type="molecule type" value="Genomic_DNA"/>
</dbReference>
<organism evidence="2">
    <name type="scientific">Tanacetum cinerariifolium</name>
    <name type="common">Dalmatian daisy</name>
    <name type="synonym">Chrysanthemum cinerariifolium</name>
    <dbReference type="NCBI Taxonomy" id="118510"/>
    <lineage>
        <taxon>Eukaryota</taxon>
        <taxon>Viridiplantae</taxon>
        <taxon>Streptophyta</taxon>
        <taxon>Embryophyta</taxon>
        <taxon>Tracheophyta</taxon>
        <taxon>Spermatophyta</taxon>
        <taxon>Magnoliopsida</taxon>
        <taxon>eudicotyledons</taxon>
        <taxon>Gunneridae</taxon>
        <taxon>Pentapetalae</taxon>
        <taxon>asterids</taxon>
        <taxon>campanulids</taxon>
        <taxon>Asterales</taxon>
        <taxon>Asteraceae</taxon>
        <taxon>Asteroideae</taxon>
        <taxon>Anthemideae</taxon>
        <taxon>Anthemidinae</taxon>
        <taxon>Tanacetum</taxon>
    </lineage>
</organism>